<evidence type="ECO:0000313" key="2">
    <source>
        <dbReference type="EMBL" id="KYC44501.1"/>
    </source>
</evidence>
<dbReference type="Proteomes" id="UP000091929">
    <property type="component" value="Unassembled WGS sequence"/>
</dbReference>
<organism evidence="2 6">
    <name type="scientific">Candidatus Methanofastidiosum methylothiophilum</name>
    <dbReference type="NCBI Taxonomy" id="1705564"/>
    <lineage>
        <taxon>Archaea</taxon>
        <taxon>Methanobacteriati</taxon>
        <taxon>Methanobacteriota</taxon>
        <taxon>Stenosarchaea group</taxon>
        <taxon>Candidatus Methanofastidiosia</taxon>
        <taxon>Candidatus Methanofastidiosales</taxon>
        <taxon>Candidatus Methanofastidiosaceae</taxon>
        <taxon>Candidatus Methanofastidiosum</taxon>
    </lineage>
</organism>
<proteinExistence type="inferred from homology"/>
<dbReference type="Proteomes" id="UP000092401">
    <property type="component" value="Unassembled WGS sequence"/>
</dbReference>
<dbReference type="EMBL" id="LNGF01000051">
    <property type="protein sequence ID" value="KYC46696.1"/>
    <property type="molecule type" value="Genomic_DNA"/>
</dbReference>
<dbReference type="PANTHER" id="PTHR37560:SF1">
    <property type="entry name" value="UPF0210 PROTEIN MJ1665"/>
    <property type="match status" value="1"/>
</dbReference>
<dbReference type="HAMAP" id="MF_01221">
    <property type="entry name" value="UPF0210"/>
    <property type="match status" value="1"/>
</dbReference>
<dbReference type="PATRIC" id="fig|1706438.3.peg.1670"/>
<dbReference type="Proteomes" id="UP000092403">
    <property type="component" value="Unassembled WGS sequence"/>
</dbReference>
<comment type="caution">
    <text evidence="2">The sequence shown here is derived from an EMBL/GenBank/DDBJ whole genome shotgun (WGS) entry which is preliminary data.</text>
</comment>
<dbReference type="EMBL" id="LNGE01000060">
    <property type="protein sequence ID" value="KYC44501.1"/>
    <property type="molecule type" value="Genomic_DNA"/>
</dbReference>
<protein>
    <recommendedName>
        <fullName evidence="1">UPF0210 protein APG10_01673</fullName>
    </recommendedName>
</protein>
<name>A0A150IHP2_9EURY</name>
<dbReference type="PATRIC" id="fig|1706436.3.peg.1690"/>
<evidence type="ECO:0000313" key="3">
    <source>
        <dbReference type="EMBL" id="KYC46696.1"/>
    </source>
</evidence>
<dbReference type="PANTHER" id="PTHR37560">
    <property type="entry name" value="UPF0210 PROTEIN SPR0218"/>
    <property type="match status" value="1"/>
</dbReference>
<gene>
    <name evidence="2" type="ORF">APG10_01673</name>
    <name evidence="3" type="ORF">APG11_01738</name>
    <name evidence="4" type="ORF">APG12_01665</name>
</gene>
<evidence type="ECO:0000256" key="1">
    <source>
        <dbReference type="HAMAP-Rule" id="MF_01221"/>
    </source>
</evidence>
<dbReference type="SUPFAM" id="SSF51998">
    <property type="entry name" value="PFL-like glycyl radical enzymes"/>
    <property type="match status" value="1"/>
</dbReference>
<evidence type="ECO:0000313" key="6">
    <source>
        <dbReference type="Proteomes" id="UP000092401"/>
    </source>
</evidence>
<sequence length="450" mass="47622">MVTSDEILETIKMVKVEQLDIRTVTLGINLLDCAKNDVGHTCERIAEKLEDKAGDFVEIVNSVQEDFGIPIVNKRIAVTPISLIINALGMPSKKAAVKIATTLDEAAEDLGINFIGGYTALVHRAASLGDNMLIESIPEAMEATERLCSSVVVASTRDGINMDEILRMGRIIKKTSEISDTGCARLVVLANAPEDIPFMPGAYHGIGNSDASINVGISGPGVVRAAVEKTDGNFMELCDTIKRVSFKIVRAGELIGEEVAKRMKVDFGSIDLSLAPTPAVGDSVAKIIEDMGIEHCGGPGSTCALALLTDAVKKGGIMASSRIGGYSGAFIPVSEDRGMIEVAKDGYINIEKLEAMTSVCSVGLDMVPIPGDTPEEIIAGIIADQMAIGVYNNKTVGVRLVPIKGKKEGDYVHFGGLLGEGAVMPVKKVDCSKFVKRGGRIPASVTSFRN</sequence>
<comment type="similarity">
    <text evidence="1">Belongs to the UPF0210 family.</text>
</comment>
<evidence type="ECO:0000313" key="5">
    <source>
        <dbReference type="Proteomes" id="UP000091929"/>
    </source>
</evidence>
<reference evidence="5 6" key="1">
    <citation type="journal article" date="2016" name="ISME J.">
        <title>Chasing the elusive Euryarchaeota class WSA2: genomes reveal a uniquely fastidious methyl-reducing methanogen.</title>
        <authorList>
            <person name="Nobu M.K."/>
            <person name="Narihiro T."/>
            <person name="Kuroda K."/>
            <person name="Mei R."/>
            <person name="Liu W.T."/>
        </authorList>
    </citation>
    <scope>NUCLEOTIDE SEQUENCE [LARGE SCALE GENOMIC DNA]</scope>
    <source>
        <strain evidence="2">B03fssc0709_Meth_Bin005</strain>
        <strain evidence="3">B15fssc0709_Meth_Bin003</strain>
        <strain evidence="4">BMIXfssc0709_Meth_Bin006</strain>
    </source>
</reference>
<dbReference type="AlphaFoldDB" id="A0A150IHP2"/>
<dbReference type="PATRIC" id="fig|1706437.3.peg.1749"/>
<dbReference type="Pfam" id="PF05167">
    <property type="entry name" value="DUF711"/>
    <property type="match status" value="1"/>
</dbReference>
<dbReference type="InterPro" id="IPR007841">
    <property type="entry name" value="UPF0210"/>
</dbReference>
<accession>A0A150IHP2</accession>
<dbReference type="CDD" id="cd08025">
    <property type="entry name" value="RNR_PFL_like_DUF711"/>
    <property type="match status" value="1"/>
</dbReference>
<dbReference type="EMBL" id="LNJC01000046">
    <property type="protein sequence ID" value="KYC49136.1"/>
    <property type="molecule type" value="Genomic_DNA"/>
</dbReference>
<dbReference type="NCBIfam" id="NF003700">
    <property type="entry name" value="PRK05313.1"/>
    <property type="match status" value="1"/>
</dbReference>
<dbReference type="Gene3D" id="3.20.70.20">
    <property type="match status" value="1"/>
</dbReference>
<accession>A0A150INS1</accession>
<evidence type="ECO:0000313" key="4">
    <source>
        <dbReference type="EMBL" id="KYC49136.1"/>
    </source>
</evidence>
<accession>A0A150IVX1</accession>